<feature type="non-terminal residue" evidence="2">
    <location>
        <position position="150"/>
    </location>
</feature>
<protein>
    <submittedName>
        <fullName evidence="2">Uncharacterized protein</fullName>
    </submittedName>
</protein>
<sequence>KSKSNGVTGPLPPSRDPVVISPPRLVLRQLETATILQRTAEALESAPFSNLGTRETSLFHQEFYFQSSKDSSVSSMIAEERYAATVREGVNLGNSPPKKKRKYLRNDDRLQRLCERFPEYVDEDGDEDDEEEDVNQLPKAEAIASHDGLR</sequence>
<name>A0A7R8WG78_9CRUS</name>
<feature type="compositionally biased region" description="Acidic residues" evidence="1">
    <location>
        <begin position="120"/>
        <end position="134"/>
    </location>
</feature>
<evidence type="ECO:0000313" key="2">
    <source>
        <dbReference type="EMBL" id="CAD7231111.1"/>
    </source>
</evidence>
<organism evidence="2">
    <name type="scientific">Cyprideis torosa</name>
    <dbReference type="NCBI Taxonomy" id="163714"/>
    <lineage>
        <taxon>Eukaryota</taxon>
        <taxon>Metazoa</taxon>
        <taxon>Ecdysozoa</taxon>
        <taxon>Arthropoda</taxon>
        <taxon>Crustacea</taxon>
        <taxon>Oligostraca</taxon>
        <taxon>Ostracoda</taxon>
        <taxon>Podocopa</taxon>
        <taxon>Podocopida</taxon>
        <taxon>Cytherocopina</taxon>
        <taxon>Cytheroidea</taxon>
        <taxon>Cytherideidae</taxon>
        <taxon>Cyprideis</taxon>
    </lineage>
</organism>
<proteinExistence type="predicted"/>
<gene>
    <name evidence="2" type="ORF">CTOB1V02_LOCUS8965</name>
</gene>
<evidence type="ECO:0000256" key="1">
    <source>
        <dbReference type="SAM" id="MobiDB-lite"/>
    </source>
</evidence>
<feature type="region of interest" description="Disordered" evidence="1">
    <location>
        <begin position="118"/>
        <end position="150"/>
    </location>
</feature>
<dbReference type="OrthoDB" id="294251at2759"/>
<dbReference type="AlphaFoldDB" id="A0A7R8WG78"/>
<dbReference type="EMBL" id="OB663196">
    <property type="protein sequence ID" value="CAD7231111.1"/>
    <property type="molecule type" value="Genomic_DNA"/>
</dbReference>
<feature type="non-terminal residue" evidence="2">
    <location>
        <position position="1"/>
    </location>
</feature>
<accession>A0A7R8WG78</accession>
<reference evidence="2" key="1">
    <citation type="submission" date="2020-11" db="EMBL/GenBank/DDBJ databases">
        <authorList>
            <person name="Tran Van P."/>
        </authorList>
    </citation>
    <scope>NUCLEOTIDE SEQUENCE</scope>
</reference>